<sequence length="73" mass="7995">MIVLYVSPYFQGDCRLKCDNFERDNFVHELLATLGISDRVVMMGHSRGAENAIKVAARNTVSTILGVVNIAPG</sequence>
<gene>
    <name evidence="1" type="ORF">CGOC_LOCUS13376</name>
</gene>
<evidence type="ECO:0000313" key="2">
    <source>
        <dbReference type="Proteomes" id="UP000271889"/>
    </source>
</evidence>
<dbReference type="Gene3D" id="3.40.50.1820">
    <property type="entry name" value="alpha/beta hydrolase"/>
    <property type="match status" value="1"/>
</dbReference>
<dbReference type="InterPro" id="IPR029058">
    <property type="entry name" value="AB_hydrolase_fold"/>
</dbReference>
<name>A0A3P7NAJ3_CYLGO</name>
<dbReference type="InterPro" id="IPR010463">
    <property type="entry name" value="DUF1057"/>
</dbReference>
<proteinExistence type="predicted"/>
<protein>
    <submittedName>
        <fullName evidence="1">Uncharacterized protein</fullName>
    </submittedName>
</protein>
<dbReference type="AlphaFoldDB" id="A0A3P7NAJ3"/>
<organism evidence="1 2">
    <name type="scientific">Cylicostephanus goldi</name>
    <name type="common">Nematode worm</name>
    <dbReference type="NCBI Taxonomy" id="71465"/>
    <lineage>
        <taxon>Eukaryota</taxon>
        <taxon>Metazoa</taxon>
        <taxon>Ecdysozoa</taxon>
        <taxon>Nematoda</taxon>
        <taxon>Chromadorea</taxon>
        <taxon>Rhabditida</taxon>
        <taxon>Rhabditina</taxon>
        <taxon>Rhabditomorpha</taxon>
        <taxon>Strongyloidea</taxon>
        <taxon>Strongylidae</taxon>
        <taxon>Cylicostephanus</taxon>
    </lineage>
</organism>
<keyword evidence="2" id="KW-1185">Reference proteome</keyword>
<dbReference type="Proteomes" id="UP000271889">
    <property type="component" value="Unassembled WGS sequence"/>
</dbReference>
<dbReference type="SUPFAM" id="SSF53474">
    <property type="entry name" value="alpha/beta-Hydrolases"/>
    <property type="match status" value="1"/>
</dbReference>
<evidence type="ECO:0000313" key="1">
    <source>
        <dbReference type="EMBL" id="VDN37080.1"/>
    </source>
</evidence>
<accession>A0A3P7NAJ3</accession>
<dbReference type="Pfam" id="PF06342">
    <property type="entry name" value="DUF1057"/>
    <property type="match status" value="1"/>
</dbReference>
<reference evidence="1 2" key="1">
    <citation type="submission" date="2018-11" db="EMBL/GenBank/DDBJ databases">
        <authorList>
            <consortium name="Pathogen Informatics"/>
        </authorList>
    </citation>
    <scope>NUCLEOTIDE SEQUENCE [LARGE SCALE GENOMIC DNA]</scope>
</reference>
<dbReference type="OrthoDB" id="6431331at2759"/>
<dbReference type="EMBL" id="UYRV01130866">
    <property type="protein sequence ID" value="VDN37080.1"/>
    <property type="molecule type" value="Genomic_DNA"/>
</dbReference>